<organism evidence="2 3">
    <name type="scientific">Arabis nemorensis</name>
    <dbReference type="NCBI Taxonomy" id="586526"/>
    <lineage>
        <taxon>Eukaryota</taxon>
        <taxon>Viridiplantae</taxon>
        <taxon>Streptophyta</taxon>
        <taxon>Embryophyta</taxon>
        <taxon>Tracheophyta</taxon>
        <taxon>Spermatophyta</taxon>
        <taxon>Magnoliopsida</taxon>
        <taxon>eudicotyledons</taxon>
        <taxon>Gunneridae</taxon>
        <taxon>Pentapetalae</taxon>
        <taxon>rosids</taxon>
        <taxon>malvids</taxon>
        <taxon>Brassicales</taxon>
        <taxon>Brassicaceae</taxon>
        <taxon>Arabideae</taxon>
        <taxon>Arabis</taxon>
    </lineage>
</organism>
<keyword evidence="3" id="KW-1185">Reference proteome</keyword>
<proteinExistence type="predicted"/>
<gene>
    <name evidence="2" type="ORF">ANE_LOCUS11793</name>
</gene>
<sequence length="130" mass="13851">MGSTSVGPQITKPTCCLDLGIKDHLEAYEVISPLIEILVEVQAEKHSGPRGGPKNMPKGPGRLEQRISKALGVNKKIKQSPFLGSRYHKHASLLREDPAPGCTALNGVSRPLSSTTSPGDGQRSRKLTGS</sequence>
<accession>A0A565BKC4</accession>
<name>A0A565BKC4_9BRAS</name>
<evidence type="ECO:0000313" key="3">
    <source>
        <dbReference type="Proteomes" id="UP000489600"/>
    </source>
</evidence>
<evidence type="ECO:0000313" key="2">
    <source>
        <dbReference type="EMBL" id="VVB01349.1"/>
    </source>
</evidence>
<protein>
    <submittedName>
        <fullName evidence="2">Uncharacterized protein</fullName>
    </submittedName>
</protein>
<evidence type="ECO:0000256" key="1">
    <source>
        <dbReference type="SAM" id="MobiDB-lite"/>
    </source>
</evidence>
<dbReference type="EMBL" id="CABITT030000004">
    <property type="protein sequence ID" value="VVB01349.1"/>
    <property type="molecule type" value="Genomic_DNA"/>
</dbReference>
<reference evidence="2" key="1">
    <citation type="submission" date="2019-07" db="EMBL/GenBank/DDBJ databases">
        <authorList>
            <person name="Dittberner H."/>
        </authorList>
    </citation>
    <scope>NUCLEOTIDE SEQUENCE [LARGE SCALE GENOMIC DNA]</scope>
</reference>
<dbReference type="Proteomes" id="UP000489600">
    <property type="component" value="Unassembled WGS sequence"/>
</dbReference>
<dbReference type="AlphaFoldDB" id="A0A565BKC4"/>
<comment type="caution">
    <text evidence="2">The sequence shown here is derived from an EMBL/GenBank/DDBJ whole genome shotgun (WGS) entry which is preliminary data.</text>
</comment>
<feature type="region of interest" description="Disordered" evidence="1">
    <location>
        <begin position="94"/>
        <end position="130"/>
    </location>
</feature>